<dbReference type="Proteomes" id="UP000645828">
    <property type="component" value="Unassembled WGS sequence"/>
</dbReference>
<gene>
    <name evidence="1" type="ORF">NYPRO_LOCUS3188</name>
</gene>
<dbReference type="EMBL" id="CAJHUB010000657">
    <property type="protein sequence ID" value="CAD7670393.1"/>
    <property type="molecule type" value="Genomic_DNA"/>
</dbReference>
<evidence type="ECO:0000313" key="1">
    <source>
        <dbReference type="EMBL" id="CAD7670393.1"/>
    </source>
</evidence>
<sequence length="49" mass="4912">MGPPPTPPGGGFTGSLAWSLCSAVIPRPEAPFLNLTQVPPSPNPSLSGL</sequence>
<reference evidence="1" key="1">
    <citation type="submission" date="2020-12" db="EMBL/GenBank/DDBJ databases">
        <authorList>
            <consortium name="Molecular Ecology Group"/>
        </authorList>
    </citation>
    <scope>NUCLEOTIDE SEQUENCE</scope>
    <source>
        <strain evidence="1">TBG_1078</strain>
    </source>
</reference>
<dbReference type="AlphaFoldDB" id="A0A811XZM2"/>
<keyword evidence="2" id="KW-1185">Reference proteome</keyword>
<accession>A0A811XZM2</accession>
<comment type="caution">
    <text evidence="1">The sequence shown here is derived from an EMBL/GenBank/DDBJ whole genome shotgun (WGS) entry which is preliminary data.</text>
</comment>
<evidence type="ECO:0000313" key="2">
    <source>
        <dbReference type="Proteomes" id="UP000645828"/>
    </source>
</evidence>
<organism evidence="1 2">
    <name type="scientific">Nyctereutes procyonoides</name>
    <name type="common">Raccoon dog</name>
    <name type="synonym">Canis procyonoides</name>
    <dbReference type="NCBI Taxonomy" id="34880"/>
    <lineage>
        <taxon>Eukaryota</taxon>
        <taxon>Metazoa</taxon>
        <taxon>Chordata</taxon>
        <taxon>Craniata</taxon>
        <taxon>Vertebrata</taxon>
        <taxon>Euteleostomi</taxon>
        <taxon>Mammalia</taxon>
        <taxon>Eutheria</taxon>
        <taxon>Laurasiatheria</taxon>
        <taxon>Carnivora</taxon>
        <taxon>Caniformia</taxon>
        <taxon>Canidae</taxon>
        <taxon>Nyctereutes</taxon>
    </lineage>
</organism>
<proteinExistence type="predicted"/>
<protein>
    <submittedName>
        <fullName evidence="1">(raccoon dog) hypothetical protein</fullName>
    </submittedName>
</protein>
<name>A0A811XZM2_NYCPR</name>